<gene>
    <name evidence="7" type="ORF">R2601_04653</name>
</gene>
<comment type="caution">
    <text evidence="7">The sequence shown here is derived from an EMBL/GenBank/DDBJ whole genome shotgun (WGS) entry which is preliminary data.</text>
</comment>
<dbReference type="OrthoDB" id="4391260at2"/>
<protein>
    <recommendedName>
        <fullName evidence="6">O-antigen ligase-related domain-containing protein</fullName>
    </recommendedName>
</protein>
<comment type="subcellular location">
    <subcellularLocation>
        <location evidence="1">Membrane</location>
        <topology evidence="1">Multi-pass membrane protein</topology>
    </subcellularLocation>
</comment>
<dbReference type="eggNOG" id="COG3307">
    <property type="taxonomic scope" value="Bacteria"/>
</dbReference>
<evidence type="ECO:0000259" key="6">
    <source>
        <dbReference type="Pfam" id="PF04932"/>
    </source>
</evidence>
<keyword evidence="3 5" id="KW-1133">Transmembrane helix</keyword>
<feature type="transmembrane region" description="Helical" evidence="5">
    <location>
        <begin position="337"/>
        <end position="357"/>
    </location>
</feature>
<feature type="transmembrane region" description="Helical" evidence="5">
    <location>
        <begin position="364"/>
        <end position="389"/>
    </location>
</feature>
<sequence>MAATEQITYGAPDDTRPGEQLWALIDSTLLVLTIAASSDMLVKLGPVQTLSWLLCYGLTLLRIGMIFPQFLALAAGNKIVFVYPFICLSSVLWSSAPSESLVGGIQLLMTCIIATFLGWRYSLTLIIRAVAVILSVAAALSLLHWATGIFPWPAFTRAGGLAGIFSHKSMLGLRVLIAALAILALWLMPTRTISRVSKRWLLLAMAMVLMSLALSQSATALLLLPAMAYVLFFLCRDRTPPMVVVLLFVGAMVIFAIAPLVLTVLGYDPVTFVLNAVGKDATLTGRTEIWEVAGEVIGEHPVLGVGFGAFWKASEFSVLRLATQHAGAITSSSFHNFALEILVSTGPLGLLAVAGLIGAGLYRLAALLSLTGSVAAAIGIVLLLTLVATSFLGPALYRGHDFAMVMVVMLVVSAREDMRTARAALGRGQAG</sequence>
<evidence type="ECO:0000256" key="2">
    <source>
        <dbReference type="ARBA" id="ARBA00022692"/>
    </source>
</evidence>
<reference evidence="7 8" key="1">
    <citation type="journal article" date="2010" name="J. Bacteriol.">
        <title>Genome sequences of Pelagibaca bermudensis HTCC2601T and Maritimibacter alkaliphilus HTCC2654T, the type strains of two marine Roseobacter genera.</title>
        <authorList>
            <person name="Thrash J.C."/>
            <person name="Cho J.C."/>
            <person name="Ferriera S."/>
            <person name="Johnson J."/>
            <person name="Vergin K.L."/>
            <person name="Giovannoni S.J."/>
        </authorList>
    </citation>
    <scope>NUCLEOTIDE SEQUENCE [LARGE SCALE GENOMIC DNA]</scope>
    <source>
        <strain evidence="8">DSM 26914 / JCM 13377 / KCTC 12554 / HTCC2601</strain>
    </source>
</reference>
<dbReference type="STRING" id="314265.R2601_04653"/>
<name>Q0FSH3_SALBH</name>
<dbReference type="Pfam" id="PF04932">
    <property type="entry name" value="Wzy_C"/>
    <property type="match status" value="1"/>
</dbReference>
<feature type="transmembrane region" description="Helical" evidence="5">
    <location>
        <begin position="21"/>
        <end position="42"/>
    </location>
</feature>
<dbReference type="RefSeq" id="WP_007802561.1">
    <property type="nucleotide sequence ID" value="NZ_DS022277.1"/>
</dbReference>
<feature type="transmembrane region" description="Helical" evidence="5">
    <location>
        <begin position="73"/>
        <end position="93"/>
    </location>
</feature>
<dbReference type="PANTHER" id="PTHR37422">
    <property type="entry name" value="TEICHURONIC ACID BIOSYNTHESIS PROTEIN TUAE"/>
    <property type="match status" value="1"/>
</dbReference>
<dbReference type="GeneID" id="92503112"/>
<organism evidence="7 8">
    <name type="scientific">Salipiger bermudensis (strain DSM 26914 / JCM 13377 / KCTC 12554 / HTCC2601)</name>
    <name type="common">Pelagibaca bermudensis</name>
    <dbReference type="NCBI Taxonomy" id="314265"/>
    <lineage>
        <taxon>Bacteria</taxon>
        <taxon>Pseudomonadati</taxon>
        <taxon>Pseudomonadota</taxon>
        <taxon>Alphaproteobacteria</taxon>
        <taxon>Rhodobacterales</taxon>
        <taxon>Roseobacteraceae</taxon>
        <taxon>Salipiger</taxon>
    </lineage>
</organism>
<feature type="domain" description="O-antigen ligase-related" evidence="6">
    <location>
        <begin position="204"/>
        <end position="353"/>
    </location>
</feature>
<dbReference type="Proteomes" id="UP000006230">
    <property type="component" value="Unassembled WGS sequence"/>
</dbReference>
<feature type="transmembrane region" description="Helical" evidence="5">
    <location>
        <begin position="49"/>
        <end position="67"/>
    </location>
</feature>
<feature type="transmembrane region" description="Helical" evidence="5">
    <location>
        <begin position="200"/>
        <end position="232"/>
    </location>
</feature>
<dbReference type="EMBL" id="AATQ01000009">
    <property type="protein sequence ID" value="EAU47028.1"/>
    <property type="molecule type" value="Genomic_DNA"/>
</dbReference>
<keyword evidence="2 5" id="KW-0812">Transmembrane</keyword>
<feature type="transmembrane region" description="Helical" evidence="5">
    <location>
        <begin position="125"/>
        <end position="150"/>
    </location>
</feature>
<accession>Q0FSH3</accession>
<evidence type="ECO:0000313" key="8">
    <source>
        <dbReference type="Proteomes" id="UP000006230"/>
    </source>
</evidence>
<feature type="transmembrane region" description="Helical" evidence="5">
    <location>
        <begin position="100"/>
        <end position="119"/>
    </location>
</feature>
<dbReference type="InterPro" id="IPR051533">
    <property type="entry name" value="WaaL-like"/>
</dbReference>
<evidence type="ECO:0000313" key="7">
    <source>
        <dbReference type="EMBL" id="EAU47028.1"/>
    </source>
</evidence>
<keyword evidence="4 5" id="KW-0472">Membrane</keyword>
<keyword evidence="8" id="KW-1185">Reference proteome</keyword>
<evidence type="ECO:0000256" key="5">
    <source>
        <dbReference type="SAM" id="Phobius"/>
    </source>
</evidence>
<dbReference type="HOGENOM" id="CLU_039809_2_0_5"/>
<evidence type="ECO:0000256" key="4">
    <source>
        <dbReference type="ARBA" id="ARBA00023136"/>
    </source>
</evidence>
<dbReference type="GO" id="GO:0016020">
    <property type="term" value="C:membrane"/>
    <property type="evidence" value="ECO:0007669"/>
    <property type="project" value="UniProtKB-SubCell"/>
</dbReference>
<dbReference type="AlphaFoldDB" id="Q0FSH3"/>
<feature type="transmembrane region" description="Helical" evidence="5">
    <location>
        <begin position="171"/>
        <end position="188"/>
    </location>
</feature>
<dbReference type="PANTHER" id="PTHR37422:SF21">
    <property type="entry name" value="EXOQ-LIKE PROTEIN"/>
    <property type="match status" value="1"/>
</dbReference>
<evidence type="ECO:0000256" key="1">
    <source>
        <dbReference type="ARBA" id="ARBA00004141"/>
    </source>
</evidence>
<dbReference type="InterPro" id="IPR007016">
    <property type="entry name" value="O-antigen_ligase-rel_domated"/>
</dbReference>
<proteinExistence type="predicted"/>
<feature type="transmembrane region" description="Helical" evidence="5">
    <location>
        <begin position="244"/>
        <end position="267"/>
    </location>
</feature>
<evidence type="ECO:0000256" key="3">
    <source>
        <dbReference type="ARBA" id="ARBA00022989"/>
    </source>
</evidence>